<dbReference type="PROSITE" id="PS51084">
    <property type="entry name" value="HIT_2"/>
    <property type="match status" value="1"/>
</dbReference>
<dbReference type="Proteomes" id="UP000829720">
    <property type="component" value="Unassembled WGS sequence"/>
</dbReference>
<organism evidence="7 8">
    <name type="scientific">Albula goreensis</name>
    <dbReference type="NCBI Taxonomy" id="1534307"/>
    <lineage>
        <taxon>Eukaryota</taxon>
        <taxon>Metazoa</taxon>
        <taxon>Chordata</taxon>
        <taxon>Craniata</taxon>
        <taxon>Vertebrata</taxon>
        <taxon>Euteleostomi</taxon>
        <taxon>Actinopterygii</taxon>
        <taxon>Neopterygii</taxon>
        <taxon>Teleostei</taxon>
        <taxon>Albuliformes</taxon>
        <taxon>Albulidae</taxon>
        <taxon>Albula</taxon>
    </lineage>
</organism>
<dbReference type="InterPro" id="IPR001310">
    <property type="entry name" value="Histidine_triad_HIT"/>
</dbReference>
<evidence type="ECO:0000256" key="5">
    <source>
        <dbReference type="PROSITE-ProRule" id="PRU00464"/>
    </source>
</evidence>
<keyword evidence="8" id="KW-1185">Reference proteome</keyword>
<feature type="domain" description="HIT" evidence="6">
    <location>
        <begin position="70"/>
        <end position="178"/>
    </location>
</feature>
<evidence type="ECO:0000313" key="8">
    <source>
        <dbReference type="Proteomes" id="UP000829720"/>
    </source>
</evidence>
<comment type="caution">
    <text evidence="7">The sequence shown here is derived from an EMBL/GenBank/DDBJ whole genome shotgun (WGS) entry which is preliminary data.</text>
</comment>
<protein>
    <recommendedName>
        <fullName evidence="6">HIT domain-containing protein</fullName>
    </recommendedName>
</protein>
<feature type="short sequence motif" description="Histidine triad motif" evidence="4 5">
    <location>
        <begin position="162"/>
        <end position="166"/>
    </location>
</feature>
<dbReference type="EMBL" id="JAERUA010000012">
    <property type="protein sequence ID" value="KAI1892388.1"/>
    <property type="molecule type" value="Genomic_DNA"/>
</dbReference>
<evidence type="ECO:0000259" key="6">
    <source>
        <dbReference type="PROSITE" id="PS51084"/>
    </source>
</evidence>
<name>A0A8T3DBY5_9TELE</name>
<dbReference type="GO" id="GO:0003824">
    <property type="term" value="F:catalytic activity"/>
    <property type="evidence" value="ECO:0007669"/>
    <property type="project" value="InterPro"/>
</dbReference>
<dbReference type="SUPFAM" id="SSF54197">
    <property type="entry name" value="HIT-like"/>
    <property type="match status" value="1"/>
</dbReference>
<dbReference type="OrthoDB" id="1915375at2759"/>
<dbReference type="PANTHER" id="PTHR12486:SF6">
    <property type="entry name" value="ADENOSINE 5'-MONOPHOSPHORAMIDASE HINT3"/>
    <property type="match status" value="1"/>
</dbReference>
<evidence type="ECO:0000256" key="4">
    <source>
        <dbReference type="PIRSR" id="PIRSR601310-3"/>
    </source>
</evidence>
<gene>
    <name evidence="7" type="ORF">AGOR_G00132850</name>
</gene>
<dbReference type="Gene3D" id="3.30.428.10">
    <property type="entry name" value="HIT-like"/>
    <property type="match status" value="1"/>
</dbReference>
<sequence>MFQSLFHYAHVQVVVSSQASFLRFSHALRLQLALQCWRLPIQSHWHNNETWHTRCVNNMNPCDGYDATCVFCKIANKEKDAEILESDEELCCFPDLKPGAQHHYLVIPRMHLGNCLTLRKEHVPLVQRMMEMGKKVLQKSHVTDLTDIRLGFHVPPFSSVPHLHLHVLAPASQMDPRSLRMYGPQSVWFLPAEQLLKKLNSQKDSCPAEAKPSDS</sequence>
<comment type="similarity">
    <text evidence="2">Belongs to the HINT family.</text>
</comment>
<proteinExistence type="inferred from homology"/>
<dbReference type="InterPro" id="IPR036265">
    <property type="entry name" value="HIT-like_sf"/>
</dbReference>
<dbReference type="Pfam" id="PF11969">
    <property type="entry name" value="DcpS_C"/>
    <property type="match status" value="1"/>
</dbReference>
<dbReference type="InterPro" id="IPR011146">
    <property type="entry name" value="HIT-like"/>
</dbReference>
<comment type="catalytic activity">
    <reaction evidence="1">
        <text>adenosine 5'-phosphoramidate + H2O = NH4(+) + AMP</text>
        <dbReference type="Rhea" id="RHEA:67916"/>
        <dbReference type="ChEBI" id="CHEBI:15377"/>
        <dbReference type="ChEBI" id="CHEBI:28938"/>
        <dbReference type="ChEBI" id="CHEBI:57890"/>
        <dbReference type="ChEBI" id="CHEBI:456215"/>
    </reaction>
</comment>
<evidence type="ECO:0000256" key="1">
    <source>
        <dbReference type="ARBA" id="ARBA00024472"/>
    </source>
</evidence>
<dbReference type="AlphaFoldDB" id="A0A8T3DBY5"/>
<evidence type="ECO:0000256" key="3">
    <source>
        <dbReference type="PIRSR" id="PIRSR601310-1"/>
    </source>
</evidence>
<feature type="active site" description="Tele-AMP-histidine intermediate" evidence="3">
    <location>
        <position position="164"/>
    </location>
</feature>
<evidence type="ECO:0000313" key="7">
    <source>
        <dbReference type="EMBL" id="KAI1892388.1"/>
    </source>
</evidence>
<accession>A0A8T3DBY5</accession>
<dbReference type="PRINTS" id="PR00332">
    <property type="entry name" value="HISTRIAD"/>
</dbReference>
<dbReference type="PANTHER" id="PTHR12486">
    <property type="entry name" value="APRATAXIN-RELATED"/>
    <property type="match status" value="1"/>
</dbReference>
<reference evidence="7" key="1">
    <citation type="submission" date="2021-01" db="EMBL/GenBank/DDBJ databases">
        <authorList>
            <person name="Zahm M."/>
            <person name="Roques C."/>
            <person name="Cabau C."/>
            <person name="Klopp C."/>
            <person name="Donnadieu C."/>
            <person name="Jouanno E."/>
            <person name="Lampietro C."/>
            <person name="Louis A."/>
            <person name="Herpin A."/>
            <person name="Echchiki A."/>
            <person name="Berthelot C."/>
            <person name="Parey E."/>
            <person name="Roest-Crollius H."/>
            <person name="Braasch I."/>
            <person name="Postlethwait J."/>
            <person name="Bobe J."/>
            <person name="Montfort J."/>
            <person name="Bouchez O."/>
            <person name="Begum T."/>
            <person name="Mejri S."/>
            <person name="Adams A."/>
            <person name="Chen W.-J."/>
            <person name="Guiguen Y."/>
        </authorList>
    </citation>
    <scope>NUCLEOTIDE SEQUENCE</scope>
    <source>
        <tissue evidence="7">Blood</tissue>
    </source>
</reference>
<evidence type="ECO:0000256" key="2">
    <source>
        <dbReference type="ARBA" id="ARBA00025764"/>
    </source>
</evidence>